<evidence type="ECO:0000313" key="3">
    <source>
        <dbReference type="Proteomes" id="UP000288947"/>
    </source>
</evidence>
<name>A0ABX5QRM5_9BACT</name>
<dbReference type="Proteomes" id="UP000288947">
    <property type="component" value="Chromosome"/>
</dbReference>
<reference evidence="2 3" key="1">
    <citation type="submission" date="2018-01" db="EMBL/GenBank/DDBJ databases">
        <title>The whole genome sequencing and assembly of Fervidobacterium changbaicum CBS-1 strain.</title>
        <authorList>
            <person name="Kim J.-Y."/>
            <person name="Park M.-K."/>
            <person name="Yi H."/>
            <person name="Bahn Y.-S."/>
            <person name="Kim J.F."/>
            <person name="Lee D.-W."/>
        </authorList>
    </citation>
    <scope>NUCLEOTIDE SEQUENCE [LARGE SCALE GENOMIC DNA]</scope>
    <source>
        <strain evidence="2 3">CBS-1</strain>
    </source>
</reference>
<dbReference type="EMBL" id="CP026721">
    <property type="protein sequence ID" value="QAV33112.1"/>
    <property type="molecule type" value="Genomic_DNA"/>
</dbReference>
<gene>
    <name evidence="2" type="ORF">CBS1_04800</name>
</gene>
<proteinExistence type="predicted"/>
<feature type="chain" id="PRO_5046365554" evidence="1">
    <location>
        <begin position="27"/>
        <end position="404"/>
    </location>
</feature>
<organism evidence="2 3">
    <name type="scientific">Fervidobacterium changbaicum</name>
    <dbReference type="NCBI Taxonomy" id="310769"/>
    <lineage>
        <taxon>Bacteria</taxon>
        <taxon>Thermotogati</taxon>
        <taxon>Thermotogota</taxon>
        <taxon>Thermotogae</taxon>
        <taxon>Thermotogales</taxon>
        <taxon>Fervidobacteriaceae</taxon>
        <taxon>Fervidobacterium</taxon>
    </lineage>
</organism>
<feature type="signal peptide" evidence="1">
    <location>
        <begin position="1"/>
        <end position="26"/>
    </location>
</feature>
<protein>
    <submittedName>
        <fullName evidence="2">Uncharacterized protein</fullName>
    </submittedName>
</protein>
<keyword evidence="1" id="KW-0732">Signal</keyword>
<dbReference type="RefSeq" id="WP_090222103.1">
    <property type="nucleotide sequence ID" value="NZ_CP026721.1"/>
</dbReference>
<evidence type="ECO:0000313" key="2">
    <source>
        <dbReference type="EMBL" id="QAV33112.1"/>
    </source>
</evidence>
<sequence>MRNARNLMKRLAILFCTLLLTAYVFAFQSTYSANFSLGFDFSNGFEQPKMSISTEFRMNPSAFSKDFDLTISLKDSNLESAKLSLKLSDLKLNLYKNISFISTSDPVVLYKVDSGRDGIDVNTAFGKLVLSADVMYFDAPVPMIPNHKVILGKRGNRFDVGLSGYQKVSGFNLSYELIQQDLTNFELKNSVAFLSLAEGSYNWGVRYILAGATNTRLALSPTNISNQNVVSLWYKFGSSPAFNTYVNTNFDFENTLDDLLNNSEAGIDVNFGQFFANLKKVGFSDVTGFMPTEWGKFIVTFGSTFSFMDFSGKASYSFGKPIHSSVNTIGEIYYLELGRSFGNVSAFAKYQKIIGYYEEKDFFFGELKLTGFQNAQISMQLGNGDFAGDNPFRPVVNVIINTWW</sequence>
<accession>A0ABX5QRM5</accession>
<evidence type="ECO:0000256" key="1">
    <source>
        <dbReference type="SAM" id="SignalP"/>
    </source>
</evidence>
<keyword evidence="3" id="KW-1185">Reference proteome</keyword>